<feature type="domain" description="Transcription factor IIIC putative zinc-finger" evidence="3">
    <location>
        <begin position="790"/>
        <end position="842"/>
    </location>
</feature>
<dbReference type="GO" id="GO:0004402">
    <property type="term" value="F:histone acetyltransferase activity"/>
    <property type="evidence" value="ECO:0007669"/>
    <property type="project" value="InterPro"/>
</dbReference>
<proteinExistence type="predicted"/>
<dbReference type="Pfam" id="PF12657">
    <property type="entry name" value="TFIIIC_delta"/>
    <property type="match status" value="1"/>
</dbReference>
<evidence type="ECO:0000259" key="2">
    <source>
        <dbReference type="Pfam" id="PF12657"/>
    </source>
</evidence>
<dbReference type="PANTHER" id="PTHR15496">
    <property type="entry name" value="GENERAL TRANSCRIPTION FACTOR 3C POLYPEPTIDE 4 FAMILY"/>
    <property type="match status" value="1"/>
</dbReference>
<sequence>MASAQPSVTYRLQAACPSDTPRSLQRSQDGQFLVIGSRDLIIVTPDPTFSTGLSLVDQRVLDTKHNFAWSVDRTLDSAANKAEEGGESTLPRIPEPPSVVKCLINNISVPGDFLSRWEEDESADYRVLNFGTQTRSNEISWRMACWSPSGLSSLGGCVLVGLTTNLDVFVFSPPKDPVLGLWQPIDTLVPKLLDASDYPREAIMQLETNIEKLDMEVQRVLDAQTTCLEWSKQVVFPLNAEGKRSFFSDGSLLALGHKGGCITFWLHAFDGTLSLVRKIRVSKQWISSLTWSEWSSESPYATHAKLAYTDPSGSIHYLLVTQNISSTTSLSLSISEPKQLFPPDQRPASALVWTNRSNGDSNSSLLAWAKVGWLYVWSESVRDGWIGWEGTKRWKTCRAGRWAGSTKLGNCCGVSRPTPTSIVFSLTDGSHQLISQLDTAEPIYDYSLSAELSRSVRTMFEKSEAFGSETVEELRDVVMRTSGVSYLGNGFWASIYSPFYPYDMTYTMSYRVYNTFSIYRLPITNQLPEQMFFSELELLLNNKHDNAAITSPSSELLPFILQLMSPSASAQTYYSRLIHHLIKLPSTFMRPSSSEKYPQDGDYIRHWFREGLKDDLWADENIGRLRSKVALATFLSVQSQARSKDPSSVFHRQKLARLILRESLRVILEWVDRVKEFVDSAEDKALINRLIHAFLSLCIHVPTSSTALNLSIGPSSAELMHITGLAFDLAVFFETDIQVDLERLESAMTDGAIDRRQNVEQEGPEESEEDQQIRQATRNSTRLSDCADEKEVCPACGAKILFNDTEEAICEQGHVWGRCSVTLRLLVDPRVRRCINCTRPTLLPPSRLPSRRKKLRVPTRPRSPLKNKPREEQGRTELIITDGSLSRQEEDGNDITVNSVHQHSPPNIYSSISSPTRAATLSPSTPNPDAAPIFNSASVDEATPAISTSLDIPISIPGLSSTSRQALRPSIGPAHLPHLQKSPSSIPPTSELTPPPASSPPPRVTYQDRSRQLSSELTPTPESEMDTQIPSSLPLAVLPEFNVEGSVVQEISANGVSHNSETGGQRMKKRIDEDSEEENGKEVKEEDENDEADNEPTLTDQETEMEHTNECQDREDCDKPPDDLTGNANRSRPISETDEAWLLEELLKAAVCCVFCGGRYSLAM</sequence>
<feature type="compositionally biased region" description="Low complexity" evidence="1">
    <location>
        <begin position="982"/>
        <end position="992"/>
    </location>
</feature>
<organism evidence="4">
    <name type="scientific">Phaffia rhodozyma</name>
    <name type="common">Yeast</name>
    <name type="synonym">Xanthophyllomyces dendrorhous</name>
    <dbReference type="NCBI Taxonomy" id="264483"/>
    <lineage>
        <taxon>Eukaryota</taxon>
        <taxon>Fungi</taxon>
        <taxon>Dikarya</taxon>
        <taxon>Basidiomycota</taxon>
        <taxon>Agaricomycotina</taxon>
        <taxon>Tremellomycetes</taxon>
        <taxon>Cystofilobasidiales</taxon>
        <taxon>Mrakiaceae</taxon>
        <taxon>Phaffia</taxon>
    </lineage>
</organism>
<feature type="compositionally biased region" description="Basic residues" evidence="1">
    <location>
        <begin position="849"/>
        <end position="867"/>
    </location>
</feature>
<feature type="compositionally biased region" description="Low complexity" evidence="1">
    <location>
        <begin position="904"/>
        <end position="915"/>
    </location>
</feature>
<dbReference type="InterPro" id="IPR024764">
    <property type="entry name" value="TFIIIC_Znf"/>
</dbReference>
<name>A0A0F7SPY0_PHARH</name>
<feature type="region of interest" description="Disordered" evidence="1">
    <location>
        <begin position="845"/>
        <end position="934"/>
    </location>
</feature>
<feature type="region of interest" description="Disordered" evidence="1">
    <location>
        <begin position="1052"/>
        <end position="1133"/>
    </location>
</feature>
<dbReference type="EMBL" id="LN483142">
    <property type="protein sequence ID" value="CED82729.1"/>
    <property type="molecule type" value="Genomic_DNA"/>
</dbReference>
<evidence type="ECO:0000256" key="1">
    <source>
        <dbReference type="SAM" id="MobiDB-lite"/>
    </source>
</evidence>
<dbReference type="GO" id="GO:0006384">
    <property type="term" value="P:transcription initiation at RNA polymerase III promoter"/>
    <property type="evidence" value="ECO:0007669"/>
    <property type="project" value="InterPro"/>
</dbReference>
<reference evidence="4" key="1">
    <citation type="submission" date="2014-08" db="EMBL/GenBank/DDBJ databases">
        <authorList>
            <person name="Sharma Rahul"/>
            <person name="Thines Marco"/>
        </authorList>
    </citation>
    <scope>NUCLEOTIDE SEQUENCE</scope>
</reference>
<dbReference type="PANTHER" id="PTHR15496:SF2">
    <property type="entry name" value="GENERAL TRANSCRIPTION FACTOR 3C POLYPEPTIDE 4"/>
    <property type="match status" value="1"/>
</dbReference>
<feature type="region of interest" description="Disordered" evidence="1">
    <location>
        <begin position="752"/>
        <end position="781"/>
    </location>
</feature>
<evidence type="ECO:0000313" key="4">
    <source>
        <dbReference type="EMBL" id="CED82729.1"/>
    </source>
</evidence>
<feature type="compositionally biased region" description="Polar residues" evidence="1">
    <location>
        <begin position="1052"/>
        <end position="1063"/>
    </location>
</feature>
<dbReference type="InterPro" id="IPR044230">
    <property type="entry name" value="GTF3C4"/>
</dbReference>
<feature type="compositionally biased region" description="Pro residues" evidence="1">
    <location>
        <begin position="993"/>
        <end position="1003"/>
    </location>
</feature>
<feature type="compositionally biased region" description="Basic and acidic residues" evidence="1">
    <location>
        <begin position="1104"/>
        <end position="1122"/>
    </location>
</feature>
<feature type="region of interest" description="Disordered" evidence="1">
    <location>
        <begin position="960"/>
        <end position="1029"/>
    </location>
</feature>
<feature type="compositionally biased region" description="Acidic residues" evidence="1">
    <location>
        <begin position="1085"/>
        <end position="1094"/>
    </location>
</feature>
<dbReference type="Pfam" id="PF12660">
    <property type="entry name" value="zf-TFIIIC"/>
    <property type="match status" value="1"/>
</dbReference>
<dbReference type="AlphaFoldDB" id="A0A0F7SPY0"/>
<accession>A0A0F7SPY0</accession>
<feature type="domain" description="Transcription factor IIIC 90kDa subunit N-terminal" evidence="2">
    <location>
        <begin position="131"/>
        <end position="511"/>
    </location>
</feature>
<dbReference type="InterPro" id="IPR024761">
    <property type="entry name" value="TFIIIC_delta_N"/>
</dbReference>
<protein>
    <submittedName>
        <fullName evidence="4">WD40/YVTN repeat-like-containing domain</fullName>
    </submittedName>
</protein>
<dbReference type="SUPFAM" id="SSF50978">
    <property type="entry name" value="WD40 repeat-like"/>
    <property type="match status" value="1"/>
</dbReference>
<dbReference type="GO" id="GO:0000127">
    <property type="term" value="C:transcription factor TFIIIC complex"/>
    <property type="evidence" value="ECO:0007669"/>
    <property type="project" value="InterPro"/>
</dbReference>
<evidence type="ECO:0000259" key="3">
    <source>
        <dbReference type="Pfam" id="PF12660"/>
    </source>
</evidence>
<dbReference type="InterPro" id="IPR036322">
    <property type="entry name" value="WD40_repeat_dom_sf"/>
</dbReference>
<feature type="compositionally biased region" description="Polar residues" evidence="1">
    <location>
        <begin position="1012"/>
        <end position="1029"/>
    </location>
</feature>